<dbReference type="Proteomes" id="UP000887579">
    <property type="component" value="Unplaced"/>
</dbReference>
<evidence type="ECO:0000313" key="1">
    <source>
        <dbReference type="Proteomes" id="UP000887579"/>
    </source>
</evidence>
<reference evidence="2" key="1">
    <citation type="submission" date="2022-11" db="UniProtKB">
        <authorList>
            <consortium name="WormBaseParasite"/>
        </authorList>
    </citation>
    <scope>IDENTIFICATION</scope>
</reference>
<protein>
    <submittedName>
        <fullName evidence="2">Potassium channel tetramerisation-type BTB domain-containing protein</fullName>
    </submittedName>
</protein>
<sequence>MFFKKSIKRKYGLQMSTGSLLKSNGGDSVPITIIENLEKPSEIIKINVGGRSARLNADLICQRLNTSRLATFCAKSHIERLTDCDSYFEFSHEYYFERSPIIFEYIIDYYITGKLHRPMDVCPIRLRYELDFWRIPVSMMSVCCRFEDGKKAHGLMNNNNNQDQVYLELSCPPNLFDKVWMGKARLIIWTFFENPRSSIAAKILSLVSAVFVLLSLAGLILSSMPEFQTHDMLPHWSLQTLEICIHVKAN</sequence>
<proteinExistence type="predicted"/>
<evidence type="ECO:0000313" key="2">
    <source>
        <dbReference type="WBParaSite" id="ES5_v2.g16813.t1"/>
    </source>
</evidence>
<name>A0AC34FHH6_9BILA</name>
<dbReference type="WBParaSite" id="ES5_v2.g16813.t1">
    <property type="protein sequence ID" value="ES5_v2.g16813.t1"/>
    <property type="gene ID" value="ES5_v2.g16813"/>
</dbReference>
<accession>A0AC34FHH6</accession>
<organism evidence="1 2">
    <name type="scientific">Panagrolaimus sp. ES5</name>
    <dbReference type="NCBI Taxonomy" id="591445"/>
    <lineage>
        <taxon>Eukaryota</taxon>
        <taxon>Metazoa</taxon>
        <taxon>Ecdysozoa</taxon>
        <taxon>Nematoda</taxon>
        <taxon>Chromadorea</taxon>
        <taxon>Rhabditida</taxon>
        <taxon>Tylenchina</taxon>
        <taxon>Panagrolaimomorpha</taxon>
        <taxon>Panagrolaimoidea</taxon>
        <taxon>Panagrolaimidae</taxon>
        <taxon>Panagrolaimus</taxon>
    </lineage>
</organism>